<dbReference type="AlphaFoldDB" id="A0AAE0AJD6"/>
<proteinExistence type="predicted"/>
<feature type="region of interest" description="Disordered" evidence="1">
    <location>
        <begin position="80"/>
        <end position="104"/>
    </location>
</feature>
<protein>
    <submittedName>
        <fullName evidence="2">Uncharacterized protein</fullName>
    </submittedName>
</protein>
<feature type="compositionally biased region" description="Pro residues" evidence="1">
    <location>
        <begin position="95"/>
        <end position="104"/>
    </location>
</feature>
<name>A0AAE0AJD6_9ROSI</name>
<evidence type="ECO:0000313" key="3">
    <source>
        <dbReference type="Proteomes" id="UP001281410"/>
    </source>
</evidence>
<keyword evidence="3" id="KW-1185">Reference proteome</keyword>
<dbReference type="Proteomes" id="UP001281410">
    <property type="component" value="Unassembled WGS sequence"/>
</dbReference>
<comment type="caution">
    <text evidence="2">The sequence shown here is derived from an EMBL/GenBank/DDBJ whole genome shotgun (WGS) entry which is preliminary data.</text>
</comment>
<accession>A0AAE0AJD6</accession>
<sequence>MVNPNMALLSSSSCCPKQAFTYSSLKNPTGFRRQPSPFHLPFALRTPRISRVSVRDSLRRVSQTGVGNLGGNVFANLSSGSGQQTYTSVGNPNLSVPPPPSSTV</sequence>
<organism evidence="2 3">
    <name type="scientific">Dipteronia sinensis</name>
    <dbReference type="NCBI Taxonomy" id="43782"/>
    <lineage>
        <taxon>Eukaryota</taxon>
        <taxon>Viridiplantae</taxon>
        <taxon>Streptophyta</taxon>
        <taxon>Embryophyta</taxon>
        <taxon>Tracheophyta</taxon>
        <taxon>Spermatophyta</taxon>
        <taxon>Magnoliopsida</taxon>
        <taxon>eudicotyledons</taxon>
        <taxon>Gunneridae</taxon>
        <taxon>Pentapetalae</taxon>
        <taxon>rosids</taxon>
        <taxon>malvids</taxon>
        <taxon>Sapindales</taxon>
        <taxon>Sapindaceae</taxon>
        <taxon>Hippocastanoideae</taxon>
        <taxon>Acereae</taxon>
        <taxon>Dipteronia</taxon>
    </lineage>
</organism>
<reference evidence="2" key="1">
    <citation type="journal article" date="2023" name="Plant J.">
        <title>Genome sequences and population genomics provide insights into the demographic history, inbreeding, and mutation load of two 'living fossil' tree species of Dipteronia.</title>
        <authorList>
            <person name="Feng Y."/>
            <person name="Comes H.P."/>
            <person name="Chen J."/>
            <person name="Zhu S."/>
            <person name="Lu R."/>
            <person name="Zhang X."/>
            <person name="Li P."/>
            <person name="Qiu J."/>
            <person name="Olsen K.M."/>
            <person name="Qiu Y."/>
        </authorList>
    </citation>
    <scope>NUCLEOTIDE SEQUENCE</scope>
    <source>
        <strain evidence="2">NBL</strain>
    </source>
</reference>
<evidence type="ECO:0000256" key="1">
    <source>
        <dbReference type="SAM" id="MobiDB-lite"/>
    </source>
</evidence>
<dbReference type="EMBL" id="JANJYJ010000004">
    <property type="protein sequence ID" value="KAK3218494.1"/>
    <property type="molecule type" value="Genomic_DNA"/>
</dbReference>
<gene>
    <name evidence="2" type="ORF">Dsin_012464</name>
</gene>
<evidence type="ECO:0000313" key="2">
    <source>
        <dbReference type="EMBL" id="KAK3218494.1"/>
    </source>
</evidence>